<dbReference type="GeneID" id="97478940"/>
<dbReference type="RefSeq" id="WP_221664555.1">
    <property type="nucleotide sequence ID" value="NZ_CP197095.1"/>
</dbReference>
<feature type="region of interest" description="Disordered" evidence="1">
    <location>
        <begin position="35"/>
        <end position="56"/>
    </location>
</feature>
<accession>A0ABV0H5R5</accession>
<proteinExistence type="predicted"/>
<protein>
    <recommendedName>
        <fullName evidence="4">Benenodin family lasso peptide</fullName>
    </recommendedName>
</protein>
<dbReference type="Proteomes" id="UP001438292">
    <property type="component" value="Unassembled WGS sequence"/>
</dbReference>
<evidence type="ECO:0000313" key="2">
    <source>
        <dbReference type="EMBL" id="MEO3955137.1"/>
    </source>
</evidence>
<name>A0ABV0H5R5_9NEIS</name>
<keyword evidence="3" id="KW-1185">Reference proteome</keyword>
<sequence length="56" mass="6047">MQTDKQVEQTELDQDQEIADILGITVLSPLEEGAVSGGLEPVHTDEDHVHVHPSAS</sequence>
<gene>
    <name evidence="2" type="ORF">ABH309_11760</name>
</gene>
<evidence type="ECO:0008006" key="4">
    <source>
        <dbReference type="Google" id="ProtNLM"/>
    </source>
</evidence>
<reference evidence="2 3" key="1">
    <citation type="submission" date="2024-05" db="EMBL/GenBank/DDBJ databases">
        <authorList>
            <person name="De Oliveira J.P."/>
            <person name="Noriler S.A."/>
            <person name="De Oliveira A.G."/>
            <person name="Sipoli D.S."/>
        </authorList>
    </citation>
    <scope>NUCLEOTIDE SEQUENCE [LARGE SCALE GENOMIC DNA]</scope>
    <source>
        <strain evidence="2 3">LABIM186</strain>
    </source>
</reference>
<organism evidence="2 3">
    <name type="scientific">Chromobacterium piscinae</name>
    <dbReference type="NCBI Taxonomy" id="686831"/>
    <lineage>
        <taxon>Bacteria</taxon>
        <taxon>Pseudomonadati</taxon>
        <taxon>Pseudomonadota</taxon>
        <taxon>Betaproteobacteria</taxon>
        <taxon>Neisseriales</taxon>
        <taxon>Chromobacteriaceae</taxon>
        <taxon>Chromobacterium</taxon>
    </lineage>
</organism>
<dbReference type="EMBL" id="JBDQQU010000011">
    <property type="protein sequence ID" value="MEO3955137.1"/>
    <property type="molecule type" value="Genomic_DNA"/>
</dbReference>
<evidence type="ECO:0000256" key="1">
    <source>
        <dbReference type="SAM" id="MobiDB-lite"/>
    </source>
</evidence>
<comment type="caution">
    <text evidence="2">The sequence shown here is derived from an EMBL/GenBank/DDBJ whole genome shotgun (WGS) entry which is preliminary data.</text>
</comment>
<evidence type="ECO:0000313" key="3">
    <source>
        <dbReference type="Proteomes" id="UP001438292"/>
    </source>
</evidence>